<evidence type="ECO:0000313" key="4">
    <source>
        <dbReference type="Proteomes" id="UP000319801"/>
    </source>
</evidence>
<dbReference type="PANTHER" id="PTHR11461:SF159">
    <property type="entry name" value="PLASMA PROTEASE C1 INHIBITOR"/>
    <property type="match status" value="1"/>
</dbReference>
<protein>
    <submittedName>
        <fullName evidence="3">Plasma protease C1 inhibitor</fullName>
    </submittedName>
</protein>
<dbReference type="InterPro" id="IPR023796">
    <property type="entry name" value="Serpin_dom"/>
</dbReference>
<dbReference type="Pfam" id="PF00079">
    <property type="entry name" value="Serpin"/>
    <property type="match status" value="2"/>
</dbReference>
<dbReference type="Gene3D" id="2.30.39.10">
    <property type="entry name" value="Alpha-1-antitrypsin, domain 1"/>
    <property type="match status" value="1"/>
</dbReference>
<dbReference type="EMBL" id="VCAZ01000343">
    <property type="protein sequence ID" value="TUD19549.1"/>
    <property type="molecule type" value="Genomic_DNA"/>
</dbReference>
<evidence type="ECO:0000259" key="2">
    <source>
        <dbReference type="SMART" id="SM00093"/>
    </source>
</evidence>
<evidence type="ECO:0000313" key="3">
    <source>
        <dbReference type="EMBL" id="TUD19549.1"/>
    </source>
</evidence>
<dbReference type="GO" id="GO:0005615">
    <property type="term" value="C:extracellular space"/>
    <property type="evidence" value="ECO:0007669"/>
    <property type="project" value="InterPro"/>
</dbReference>
<dbReference type="GO" id="GO:0004867">
    <property type="term" value="F:serine-type endopeptidase inhibitor activity"/>
    <property type="evidence" value="ECO:0007669"/>
    <property type="project" value="InterPro"/>
</dbReference>
<dbReference type="Gene3D" id="3.30.497.10">
    <property type="entry name" value="Antithrombin, subunit I, domain 2"/>
    <property type="match status" value="2"/>
</dbReference>
<dbReference type="SMART" id="SM00093">
    <property type="entry name" value="SERPIN"/>
    <property type="match status" value="1"/>
</dbReference>
<name>A0A556VW93_BAGYA</name>
<dbReference type="SUPFAM" id="SSF56574">
    <property type="entry name" value="Serpins"/>
    <property type="match status" value="1"/>
</dbReference>
<dbReference type="InterPro" id="IPR036186">
    <property type="entry name" value="Serpin_sf"/>
</dbReference>
<sequence length="219" mass="24575">MMEKGWMKMKRIFTISVIGSRGETRAELERALFLPADFYCVHTEMKKLTNKMKSSVLVANQMLFRPELQIHEAFINQSQKFYDSVPQKLTNDSAANVKLINDWVASKTQSRITTLVDSVDGSVEFLLLNAVYFIELSGLFSDPNLCGLIEQSGSLPVSDARHCAFLSLTEKGVEAGAASSVSFSRSFSSFNVVRPFILMVFNEEIDSLVFMGRVLHPEK</sequence>
<evidence type="ECO:0000256" key="1">
    <source>
        <dbReference type="RuleBase" id="RU000411"/>
    </source>
</evidence>
<proteinExistence type="inferred from homology"/>
<keyword evidence="4" id="KW-1185">Reference proteome</keyword>
<dbReference type="InterPro" id="IPR042185">
    <property type="entry name" value="Serpin_sf_2"/>
</dbReference>
<feature type="domain" description="Serpin" evidence="2">
    <location>
        <begin position="10"/>
        <end position="217"/>
    </location>
</feature>
<dbReference type="OrthoDB" id="6433428at2759"/>
<organism evidence="3 4">
    <name type="scientific">Bagarius yarrelli</name>
    <name type="common">Goonch</name>
    <name type="synonym">Bagrus yarrelli</name>
    <dbReference type="NCBI Taxonomy" id="175774"/>
    <lineage>
        <taxon>Eukaryota</taxon>
        <taxon>Metazoa</taxon>
        <taxon>Chordata</taxon>
        <taxon>Craniata</taxon>
        <taxon>Vertebrata</taxon>
        <taxon>Euteleostomi</taxon>
        <taxon>Actinopterygii</taxon>
        <taxon>Neopterygii</taxon>
        <taxon>Teleostei</taxon>
        <taxon>Ostariophysi</taxon>
        <taxon>Siluriformes</taxon>
        <taxon>Sisoridae</taxon>
        <taxon>Sisorinae</taxon>
        <taxon>Bagarius</taxon>
    </lineage>
</organism>
<dbReference type="PANTHER" id="PTHR11461">
    <property type="entry name" value="SERINE PROTEASE INHIBITOR, SERPIN"/>
    <property type="match status" value="1"/>
</dbReference>
<accession>A0A556VW93</accession>
<comment type="caution">
    <text evidence="3">The sequence shown here is derived from an EMBL/GenBank/DDBJ whole genome shotgun (WGS) entry which is preliminary data.</text>
</comment>
<dbReference type="AlphaFoldDB" id="A0A556VW93"/>
<dbReference type="InterPro" id="IPR000215">
    <property type="entry name" value="Serpin_fam"/>
</dbReference>
<comment type="similarity">
    <text evidence="1">Belongs to the serpin family.</text>
</comment>
<reference evidence="3 4" key="1">
    <citation type="journal article" date="2019" name="Genome Biol. Evol.">
        <title>Whole-Genome Sequencing of the Giant Devil Catfish, Bagarius yarrelli.</title>
        <authorList>
            <person name="Jiang W."/>
            <person name="Lv Y."/>
            <person name="Cheng L."/>
            <person name="Yang K."/>
            <person name="Chao B."/>
            <person name="Wang X."/>
            <person name="Li Y."/>
            <person name="Pan X."/>
            <person name="You X."/>
            <person name="Zhang Y."/>
            <person name="Yang J."/>
            <person name="Li J."/>
            <person name="Zhang X."/>
            <person name="Liu S."/>
            <person name="Sun C."/>
            <person name="Yang J."/>
            <person name="Shi Q."/>
        </authorList>
    </citation>
    <scope>NUCLEOTIDE SEQUENCE [LARGE SCALE GENOMIC DNA]</scope>
    <source>
        <strain evidence="3">JWS20170419001</strain>
        <tissue evidence="3">Muscle</tissue>
    </source>
</reference>
<dbReference type="Proteomes" id="UP000319801">
    <property type="component" value="Unassembled WGS sequence"/>
</dbReference>
<gene>
    <name evidence="3" type="ORF">Baya_16576</name>
</gene>
<dbReference type="InterPro" id="IPR042178">
    <property type="entry name" value="Serpin_sf_1"/>
</dbReference>